<dbReference type="PANTHER" id="PTHR22912">
    <property type="entry name" value="DISULFIDE OXIDOREDUCTASE"/>
    <property type="match status" value="1"/>
</dbReference>
<dbReference type="KEGG" id="acan:ACA1_278810"/>
<dbReference type="InterPro" id="IPR036188">
    <property type="entry name" value="FAD/NAD-bd_sf"/>
</dbReference>
<feature type="region of interest" description="Disordered" evidence="13">
    <location>
        <begin position="1"/>
        <end position="24"/>
    </location>
</feature>
<dbReference type="NCBIfam" id="NF003585">
    <property type="entry name" value="PRK05249.1"/>
    <property type="match status" value="1"/>
</dbReference>
<feature type="domain" description="FAD/NAD(P)-binding" evidence="15">
    <location>
        <begin position="124"/>
        <end position="447"/>
    </location>
</feature>
<dbReference type="Pfam" id="PF02852">
    <property type="entry name" value="Pyr_redox_dim"/>
    <property type="match status" value="1"/>
</dbReference>
<dbReference type="GeneID" id="14921782"/>
<evidence type="ECO:0000256" key="7">
    <source>
        <dbReference type="ARBA" id="ARBA00022630"/>
    </source>
</evidence>
<evidence type="ECO:0000259" key="14">
    <source>
        <dbReference type="Pfam" id="PF02852"/>
    </source>
</evidence>
<dbReference type="VEuPathDB" id="AmoebaDB:ACA1_278810"/>
<evidence type="ECO:0000256" key="10">
    <source>
        <dbReference type="ARBA" id="ARBA00023002"/>
    </source>
</evidence>
<dbReference type="InterPro" id="IPR050151">
    <property type="entry name" value="Class-I_Pyr_Nuc-Dis_Oxidored"/>
</dbReference>
<dbReference type="EMBL" id="KB007908">
    <property type="protein sequence ID" value="ELR20910.1"/>
    <property type="molecule type" value="Genomic_DNA"/>
</dbReference>
<dbReference type="GO" id="GO:0005829">
    <property type="term" value="C:cytosol"/>
    <property type="evidence" value="ECO:0007669"/>
    <property type="project" value="TreeGrafter"/>
</dbReference>
<dbReference type="RefSeq" id="XP_004344653.1">
    <property type="nucleotide sequence ID" value="XM_004344603.1"/>
</dbReference>
<evidence type="ECO:0000256" key="1">
    <source>
        <dbReference type="ARBA" id="ARBA00001974"/>
    </source>
</evidence>
<dbReference type="SUPFAM" id="SSF55424">
    <property type="entry name" value="FAD/NAD-linked reductases, dimerisation (C-terminal) domain"/>
    <property type="match status" value="1"/>
</dbReference>
<dbReference type="PANTHER" id="PTHR22912:SF93">
    <property type="entry name" value="SOLUBLE PYRIDINE NUCLEOTIDE TRANSHYDROGENASE"/>
    <property type="match status" value="1"/>
</dbReference>
<evidence type="ECO:0000256" key="5">
    <source>
        <dbReference type="ARBA" id="ARBA00012772"/>
    </source>
</evidence>
<name>L8H6Y8_ACACF</name>
<evidence type="ECO:0000259" key="15">
    <source>
        <dbReference type="Pfam" id="PF07992"/>
    </source>
</evidence>
<dbReference type="SUPFAM" id="SSF51905">
    <property type="entry name" value="FAD/NAD(P)-binding domain"/>
    <property type="match status" value="1"/>
</dbReference>
<comment type="cofactor">
    <cofactor evidence="1">
        <name>FAD</name>
        <dbReference type="ChEBI" id="CHEBI:57692"/>
    </cofactor>
</comment>
<evidence type="ECO:0000256" key="3">
    <source>
        <dbReference type="ARBA" id="ARBA00004496"/>
    </source>
</evidence>
<keyword evidence="10" id="KW-0560">Oxidoreductase</keyword>
<dbReference type="InterPro" id="IPR016156">
    <property type="entry name" value="FAD/NAD-linked_Rdtase_dimer_sf"/>
</dbReference>
<protein>
    <recommendedName>
        <fullName evidence="5">NAD(P)(+) transhydrogenase (Si-specific)</fullName>
        <ecNumber evidence="5">1.6.1.1</ecNumber>
    </recommendedName>
    <alternativeName>
        <fullName evidence="12">NAD(P)(+) transhydrogenase [B-specific]</fullName>
    </alternativeName>
</protein>
<keyword evidence="9" id="KW-0521">NADP</keyword>
<comment type="similarity">
    <text evidence="4">Belongs to the class-I pyridine nucleotide-disulfide oxidoreductase family.</text>
</comment>
<dbReference type="GO" id="GO:0003957">
    <property type="term" value="F:NAD(P)+ transhydrogenase (Si-specific) activity"/>
    <property type="evidence" value="ECO:0007669"/>
    <property type="project" value="UniProtKB-EC"/>
</dbReference>
<dbReference type="FunFam" id="3.30.390.30:FF:000001">
    <property type="entry name" value="Dihydrolipoyl dehydrogenase"/>
    <property type="match status" value="1"/>
</dbReference>
<dbReference type="STRING" id="1257118.L8H6Y8"/>
<sequence>MRRHGLRLVGRPATSRTGTLGGAGCWPTLVSSPSVGSGRVSQPHHLLYSSASRPVGSPFSSFLKEAQQQAAAAAAATPAPSLAPSAATAEENSSESLPNSPSSPSSAPVAPGVMLVEESMIPEYDLIVIGSGPAGQKAAIQSSKLGKRVALVDDGAWLGGICLNTGTIPSKTLREAILYLSGFKQRFFYGKSYTAKENWNFSDLTYRVQSVIKREKEVIMNQITRNHVTHVRGRGSFWDANTILVSDSHGTKGKLRGKHILVACGTRPAHDPNIPCDGKYIFDADQILNLSEMPRNLIVVGAGVVGIEYAAMLGSLANTQVTVIDQRPELLEFVDREIVDNLVFHMREARGKFRLGEKVKNVKVDEARKRVIAELESGKRVIGDSLLYAVGRQCNSDSLNLAAAGLTADARGRLRVNEHYQTAVPHIYAAGDVIGFPSLASSSMLQGRLAVCHMWGQQCARVQPSLIPYGIYSIPEISMVGQTEHELTKNNIPYEYGIARYSEIAKGMMIGDETGGMLKILFHQETRKVLGVHAIGESATEIIHIGQAALAMGATIDYFTNNVFNFPTFAEAYQVAALDGYNKIMA</sequence>
<evidence type="ECO:0000256" key="6">
    <source>
        <dbReference type="ARBA" id="ARBA00022490"/>
    </source>
</evidence>
<evidence type="ECO:0000256" key="11">
    <source>
        <dbReference type="ARBA" id="ARBA00023027"/>
    </source>
</evidence>
<evidence type="ECO:0000256" key="9">
    <source>
        <dbReference type="ARBA" id="ARBA00022857"/>
    </source>
</evidence>
<gene>
    <name evidence="16" type="ORF">ACA1_278810</name>
</gene>
<evidence type="ECO:0000313" key="17">
    <source>
        <dbReference type="Proteomes" id="UP000011083"/>
    </source>
</evidence>
<comment type="subcellular location">
    <subcellularLocation>
        <location evidence="3">Cytoplasm</location>
    </subcellularLocation>
</comment>
<keyword evidence="11" id="KW-0520">NAD</keyword>
<dbReference type="PRINTS" id="PR00368">
    <property type="entry name" value="FADPNR"/>
</dbReference>
<comment type="function">
    <text evidence="2">Conversion of NADPH, generated by peripheral catabolic pathways, to NADH, which can enter the respiratory chain for energy generation.</text>
</comment>
<keyword evidence="6" id="KW-0963">Cytoplasm</keyword>
<keyword evidence="8" id="KW-0274">FAD</keyword>
<dbReference type="OMA" id="LIHIGQM"/>
<reference evidence="16 17" key="1">
    <citation type="journal article" date="2013" name="Genome Biol.">
        <title>Genome of Acanthamoeba castellanii highlights extensive lateral gene transfer and early evolution of tyrosine kinase signaling.</title>
        <authorList>
            <person name="Clarke M."/>
            <person name="Lohan A.J."/>
            <person name="Liu B."/>
            <person name="Lagkouvardos I."/>
            <person name="Roy S."/>
            <person name="Zafar N."/>
            <person name="Bertelli C."/>
            <person name="Schilde C."/>
            <person name="Kianianmomeni A."/>
            <person name="Burglin T.R."/>
            <person name="Frech C."/>
            <person name="Turcotte B."/>
            <person name="Kopec K.O."/>
            <person name="Synnott J.M."/>
            <person name="Choo C."/>
            <person name="Paponov I."/>
            <person name="Finkler A."/>
            <person name="Soon Heng Tan C."/>
            <person name="Hutchins A.P."/>
            <person name="Weinmeier T."/>
            <person name="Rattei T."/>
            <person name="Chu J.S."/>
            <person name="Gimenez G."/>
            <person name="Irimia M."/>
            <person name="Rigden D.J."/>
            <person name="Fitzpatrick D.A."/>
            <person name="Lorenzo-Morales J."/>
            <person name="Bateman A."/>
            <person name="Chiu C.H."/>
            <person name="Tang P."/>
            <person name="Hegemann P."/>
            <person name="Fromm H."/>
            <person name="Raoult D."/>
            <person name="Greub G."/>
            <person name="Miranda-Saavedra D."/>
            <person name="Chen N."/>
            <person name="Nash P."/>
            <person name="Ginger M.L."/>
            <person name="Horn M."/>
            <person name="Schaap P."/>
            <person name="Caler L."/>
            <person name="Loftus B."/>
        </authorList>
    </citation>
    <scope>NUCLEOTIDE SEQUENCE [LARGE SCALE GENOMIC DNA]</scope>
    <source>
        <strain evidence="16 17">Neff</strain>
    </source>
</reference>
<dbReference type="GO" id="GO:0050660">
    <property type="term" value="F:flavin adenine dinucleotide binding"/>
    <property type="evidence" value="ECO:0007669"/>
    <property type="project" value="TreeGrafter"/>
</dbReference>
<dbReference type="GO" id="GO:0004148">
    <property type="term" value="F:dihydrolipoyl dehydrogenase (NADH) activity"/>
    <property type="evidence" value="ECO:0007669"/>
    <property type="project" value="TreeGrafter"/>
</dbReference>
<dbReference type="InterPro" id="IPR004099">
    <property type="entry name" value="Pyr_nucl-diS_OxRdtase_dimer"/>
</dbReference>
<organism evidence="16 17">
    <name type="scientific">Acanthamoeba castellanii (strain ATCC 30010 / Neff)</name>
    <dbReference type="NCBI Taxonomy" id="1257118"/>
    <lineage>
        <taxon>Eukaryota</taxon>
        <taxon>Amoebozoa</taxon>
        <taxon>Discosea</taxon>
        <taxon>Longamoebia</taxon>
        <taxon>Centramoebida</taxon>
        <taxon>Acanthamoebidae</taxon>
        <taxon>Acanthamoeba</taxon>
    </lineage>
</organism>
<keyword evidence="17" id="KW-1185">Reference proteome</keyword>
<evidence type="ECO:0000256" key="4">
    <source>
        <dbReference type="ARBA" id="ARBA00007532"/>
    </source>
</evidence>
<evidence type="ECO:0000256" key="8">
    <source>
        <dbReference type="ARBA" id="ARBA00022827"/>
    </source>
</evidence>
<dbReference type="Gene3D" id="3.30.390.30">
    <property type="match status" value="1"/>
</dbReference>
<dbReference type="Gene3D" id="3.50.50.60">
    <property type="entry name" value="FAD/NAD(P)-binding domain"/>
    <property type="match status" value="2"/>
</dbReference>
<feature type="domain" description="Pyridine nucleotide-disulphide oxidoreductase dimerisation" evidence="14">
    <location>
        <begin position="467"/>
        <end position="576"/>
    </location>
</feature>
<dbReference type="PRINTS" id="PR00411">
    <property type="entry name" value="PNDRDTASEI"/>
</dbReference>
<dbReference type="GO" id="GO:0006103">
    <property type="term" value="P:2-oxoglutarate metabolic process"/>
    <property type="evidence" value="ECO:0007669"/>
    <property type="project" value="TreeGrafter"/>
</dbReference>
<evidence type="ECO:0000256" key="12">
    <source>
        <dbReference type="ARBA" id="ARBA00031183"/>
    </source>
</evidence>
<dbReference type="Proteomes" id="UP000011083">
    <property type="component" value="Unassembled WGS sequence"/>
</dbReference>
<feature type="region of interest" description="Disordered" evidence="13">
    <location>
        <begin position="73"/>
        <end position="109"/>
    </location>
</feature>
<dbReference type="Pfam" id="PF07992">
    <property type="entry name" value="Pyr_redox_2"/>
    <property type="match status" value="1"/>
</dbReference>
<proteinExistence type="inferred from homology"/>
<evidence type="ECO:0000256" key="13">
    <source>
        <dbReference type="SAM" id="MobiDB-lite"/>
    </source>
</evidence>
<evidence type="ECO:0000256" key="2">
    <source>
        <dbReference type="ARBA" id="ARBA00002842"/>
    </source>
</evidence>
<accession>L8H6Y8</accession>
<dbReference type="OrthoDB" id="361797at2759"/>
<keyword evidence="7" id="KW-0285">Flavoprotein</keyword>
<dbReference type="EC" id="1.6.1.1" evidence="5"/>
<dbReference type="InterPro" id="IPR023753">
    <property type="entry name" value="FAD/NAD-binding_dom"/>
</dbReference>
<dbReference type="AlphaFoldDB" id="L8H6Y8"/>
<evidence type="ECO:0000313" key="16">
    <source>
        <dbReference type="EMBL" id="ELR20910.1"/>
    </source>
</evidence>